<dbReference type="InterPro" id="IPR024307">
    <property type="entry name" value="YmaF"/>
</dbReference>
<accession>A0A154BU82</accession>
<dbReference type="EMBL" id="LSGP01000013">
    <property type="protein sequence ID" value="KYZ77457.1"/>
    <property type="molecule type" value="Genomic_DNA"/>
</dbReference>
<organism evidence="1 2">
    <name type="scientific">Anaerosporomusa subterranea</name>
    <dbReference type="NCBI Taxonomy" id="1794912"/>
    <lineage>
        <taxon>Bacteria</taxon>
        <taxon>Bacillati</taxon>
        <taxon>Bacillota</taxon>
        <taxon>Negativicutes</taxon>
        <taxon>Acetonemataceae</taxon>
        <taxon>Anaerosporomusa</taxon>
    </lineage>
</organism>
<dbReference type="Proteomes" id="UP000076268">
    <property type="component" value="Unassembled WGS sequence"/>
</dbReference>
<proteinExistence type="predicted"/>
<comment type="caution">
    <text evidence="1">The sequence shown here is derived from an EMBL/GenBank/DDBJ whole genome shotgun (WGS) entry which is preliminary data.</text>
</comment>
<evidence type="ECO:0008006" key="3">
    <source>
        <dbReference type="Google" id="ProtNLM"/>
    </source>
</evidence>
<dbReference type="AlphaFoldDB" id="A0A154BU82"/>
<sequence>MPEGRPLKQPKKDPHDEEIHLEHVHIFQTLADVADDHQHLITGISGTPIAKGRSHVHRLCVITSYDPKEGCVHPHWHNVDIMTGPAVEVGCCDEHTHPFQGNTSEVLCHCHEFCSVTDSSVEYDMDCEEEEIEPDCTCKPCKWQRPYVE</sequence>
<protein>
    <recommendedName>
        <fullName evidence="3">YmaF family protein</fullName>
    </recommendedName>
</protein>
<reference evidence="1 2" key="1">
    <citation type="submission" date="2016-02" db="EMBL/GenBank/DDBJ databases">
        <title>Anaerosporomusa subterraneum gen. nov., sp. nov., a spore-forming obligate anaerobe isolated from saprolite.</title>
        <authorList>
            <person name="Choi J.K."/>
            <person name="Shah M."/>
            <person name="Yee N."/>
        </authorList>
    </citation>
    <scope>NUCLEOTIDE SEQUENCE [LARGE SCALE GENOMIC DNA]</scope>
    <source>
        <strain evidence="1 2">RU4</strain>
    </source>
</reference>
<dbReference type="RefSeq" id="WP_066239840.1">
    <property type="nucleotide sequence ID" value="NZ_LSGP01000013.1"/>
</dbReference>
<gene>
    <name evidence="1" type="ORF">AXX12_04925</name>
</gene>
<keyword evidence="2" id="KW-1185">Reference proteome</keyword>
<dbReference type="Pfam" id="PF12788">
    <property type="entry name" value="YmaF"/>
    <property type="match status" value="1"/>
</dbReference>
<name>A0A154BU82_ANASB</name>
<evidence type="ECO:0000313" key="2">
    <source>
        <dbReference type="Proteomes" id="UP000076268"/>
    </source>
</evidence>
<evidence type="ECO:0000313" key="1">
    <source>
        <dbReference type="EMBL" id="KYZ77457.1"/>
    </source>
</evidence>
<dbReference type="OrthoDB" id="1682334at2"/>